<evidence type="ECO:0008006" key="3">
    <source>
        <dbReference type="Google" id="ProtNLM"/>
    </source>
</evidence>
<name>A0A9P5XVX9_9AGAR</name>
<sequence length="260" mass="29612">MEYSIGSGPSLLSSLHLQGDNVPTDARHLQLNSAEDELHKLDVDLALILAKRSRLMKQINKYRSSLTPCNKLPYELIGEIIKMNMPKPQPLPLKLGKDDSRLQITQICSHWRRAAFQVNELWNNIVLGDCYRSSCIELISAWFRQCSSMSINLDILGFRPQVPLDTEFIFRELVRPHSYRFNSLNIVPLDVNHFSELPFDVLTSLSIIYCSHEKNRGGTMFAPVLGRFSASGIEQHEEYTLAQSLPSIPWEQLTSLDLEG</sequence>
<organism evidence="1 2">
    <name type="scientific">Collybia nuda</name>
    <dbReference type="NCBI Taxonomy" id="64659"/>
    <lineage>
        <taxon>Eukaryota</taxon>
        <taxon>Fungi</taxon>
        <taxon>Dikarya</taxon>
        <taxon>Basidiomycota</taxon>
        <taxon>Agaricomycotina</taxon>
        <taxon>Agaricomycetes</taxon>
        <taxon>Agaricomycetidae</taxon>
        <taxon>Agaricales</taxon>
        <taxon>Tricholomatineae</taxon>
        <taxon>Clitocybaceae</taxon>
        <taxon>Collybia</taxon>
    </lineage>
</organism>
<accession>A0A9P5XVX9</accession>
<keyword evidence="2" id="KW-1185">Reference proteome</keyword>
<reference evidence="1" key="1">
    <citation type="submission" date="2020-11" db="EMBL/GenBank/DDBJ databases">
        <authorList>
            <consortium name="DOE Joint Genome Institute"/>
            <person name="Ahrendt S."/>
            <person name="Riley R."/>
            <person name="Andreopoulos W."/>
            <person name="Labutti K."/>
            <person name="Pangilinan J."/>
            <person name="Ruiz-Duenas F.J."/>
            <person name="Barrasa J.M."/>
            <person name="Sanchez-Garcia M."/>
            <person name="Camarero S."/>
            <person name="Miyauchi S."/>
            <person name="Serrano A."/>
            <person name="Linde D."/>
            <person name="Babiker R."/>
            <person name="Drula E."/>
            <person name="Ayuso-Fernandez I."/>
            <person name="Pacheco R."/>
            <person name="Padilla G."/>
            <person name="Ferreira P."/>
            <person name="Barriuso J."/>
            <person name="Kellner H."/>
            <person name="Castanera R."/>
            <person name="Alfaro M."/>
            <person name="Ramirez L."/>
            <person name="Pisabarro A.G."/>
            <person name="Kuo A."/>
            <person name="Tritt A."/>
            <person name="Lipzen A."/>
            <person name="He G."/>
            <person name="Yan M."/>
            <person name="Ng V."/>
            <person name="Cullen D."/>
            <person name="Martin F."/>
            <person name="Rosso M.-N."/>
            <person name="Henrissat B."/>
            <person name="Hibbett D."/>
            <person name="Martinez A.T."/>
            <person name="Grigoriev I.V."/>
        </authorList>
    </citation>
    <scope>NUCLEOTIDE SEQUENCE</scope>
    <source>
        <strain evidence="1">CBS 247.69</strain>
    </source>
</reference>
<dbReference type="Proteomes" id="UP000807353">
    <property type="component" value="Unassembled WGS sequence"/>
</dbReference>
<dbReference type="AlphaFoldDB" id="A0A9P5XVX9"/>
<feature type="non-terminal residue" evidence="1">
    <location>
        <position position="260"/>
    </location>
</feature>
<evidence type="ECO:0000313" key="1">
    <source>
        <dbReference type="EMBL" id="KAF9458613.1"/>
    </source>
</evidence>
<comment type="caution">
    <text evidence="1">The sequence shown here is derived from an EMBL/GenBank/DDBJ whole genome shotgun (WGS) entry which is preliminary data.</text>
</comment>
<dbReference type="OrthoDB" id="3365698at2759"/>
<gene>
    <name evidence="1" type="ORF">BDZ94DRAFT_1313112</name>
</gene>
<dbReference type="EMBL" id="MU150335">
    <property type="protein sequence ID" value="KAF9458613.1"/>
    <property type="molecule type" value="Genomic_DNA"/>
</dbReference>
<proteinExistence type="predicted"/>
<protein>
    <recommendedName>
        <fullName evidence="3">F-box domain-containing protein</fullName>
    </recommendedName>
</protein>
<evidence type="ECO:0000313" key="2">
    <source>
        <dbReference type="Proteomes" id="UP000807353"/>
    </source>
</evidence>